<protein>
    <submittedName>
        <fullName evidence="1">Predicted protein</fullName>
    </submittedName>
</protein>
<dbReference type="VEuPathDB" id="AmoebaDB:NAEGRDRAFT_72787"/>
<sequence>MENKEEEVKLPPTLLMGASFVNSLENVVFGTEKKDTISKGDELFSIKDLDQNTNNSTIEAMAEQATHSIMEKFEKLNEWNDFDYQQYFATKSPPWKSRFIFNPNEEIPSIEDIKQNEDLRIDTLGEQPHEFDKYLFEDFLDHMDPFINHQLAKPSLSMIRGKQGTLFNPSRVHYILNDIENDRRRIIRNAIDSIKLNKVQ</sequence>
<gene>
    <name evidence="1" type="ORF">NAEGRDRAFT_72787</name>
</gene>
<dbReference type="OrthoDB" id="10489294at2759"/>
<dbReference type="InParanoid" id="D2VUU3"/>
<evidence type="ECO:0000313" key="1">
    <source>
        <dbReference type="EMBL" id="EFC39321.1"/>
    </source>
</evidence>
<dbReference type="RefSeq" id="XP_002672065.1">
    <property type="nucleotide sequence ID" value="XM_002672019.1"/>
</dbReference>
<organism evidence="2">
    <name type="scientific">Naegleria gruberi</name>
    <name type="common">Amoeba</name>
    <dbReference type="NCBI Taxonomy" id="5762"/>
    <lineage>
        <taxon>Eukaryota</taxon>
        <taxon>Discoba</taxon>
        <taxon>Heterolobosea</taxon>
        <taxon>Tetramitia</taxon>
        <taxon>Eutetramitia</taxon>
        <taxon>Vahlkampfiidae</taxon>
        <taxon>Naegleria</taxon>
    </lineage>
</organism>
<dbReference type="GeneID" id="8853521"/>
<reference evidence="1 2" key="1">
    <citation type="journal article" date="2010" name="Cell">
        <title>The genome of Naegleria gruberi illuminates early eukaryotic versatility.</title>
        <authorList>
            <person name="Fritz-Laylin L.K."/>
            <person name="Prochnik S.E."/>
            <person name="Ginger M.L."/>
            <person name="Dacks J.B."/>
            <person name="Carpenter M.L."/>
            <person name="Field M.C."/>
            <person name="Kuo A."/>
            <person name="Paredez A."/>
            <person name="Chapman J."/>
            <person name="Pham J."/>
            <person name="Shu S."/>
            <person name="Neupane R."/>
            <person name="Cipriano M."/>
            <person name="Mancuso J."/>
            <person name="Tu H."/>
            <person name="Salamov A."/>
            <person name="Lindquist E."/>
            <person name="Shapiro H."/>
            <person name="Lucas S."/>
            <person name="Grigoriev I.V."/>
            <person name="Cande W.Z."/>
            <person name="Fulton C."/>
            <person name="Rokhsar D.S."/>
            <person name="Dawson S.C."/>
        </authorList>
    </citation>
    <scope>NUCLEOTIDE SEQUENCE [LARGE SCALE GENOMIC DNA]</scope>
    <source>
        <strain evidence="1 2">NEG-M</strain>
    </source>
</reference>
<dbReference type="Proteomes" id="UP000006671">
    <property type="component" value="Unassembled WGS sequence"/>
</dbReference>
<accession>D2VUU3</accession>
<name>D2VUU3_NAEGR</name>
<dbReference type="KEGG" id="ngr:NAEGRDRAFT_72787"/>
<dbReference type="AlphaFoldDB" id="D2VUU3"/>
<evidence type="ECO:0000313" key="2">
    <source>
        <dbReference type="Proteomes" id="UP000006671"/>
    </source>
</evidence>
<dbReference type="EMBL" id="GG738900">
    <property type="protein sequence ID" value="EFC39321.1"/>
    <property type="molecule type" value="Genomic_DNA"/>
</dbReference>
<keyword evidence="2" id="KW-1185">Reference proteome</keyword>
<proteinExistence type="predicted"/>